<dbReference type="GO" id="GO:0005524">
    <property type="term" value="F:ATP binding"/>
    <property type="evidence" value="ECO:0007669"/>
    <property type="project" value="UniProtKB-UniRule"/>
</dbReference>
<dbReference type="AlphaFoldDB" id="A0A4Z1SRM8"/>
<dbReference type="InterPro" id="IPR011545">
    <property type="entry name" value="DEAD/DEAH_box_helicase_dom"/>
</dbReference>
<dbReference type="SUPFAM" id="SSF52540">
    <property type="entry name" value="P-loop containing nucleoside triphosphate hydrolases"/>
    <property type="match status" value="1"/>
</dbReference>
<keyword evidence="4 5" id="KW-0694">RNA-binding</keyword>
<name>A0A4Z1SRM8_GIAMU</name>
<accession>A0A4Z1SRM8</accession>
<protein>
    <recommendedName>
        <fullName evidence="5">ATP-dependent RNA helicase</fullName>
        <ecNumber evidence="5">3.6.4.13</ecNumber>
    </recommendedName>
</protein>
<dbReference type="GO" id="GO:0003724">
    <property type="term" value="F:RNA helicase activity"/>
    <property type="evidence" value="ECO:0007669"/>
    <property type="project" value="UniProtKB-EC"/>
</dbReference>
<dbReference type="EC" id="3.6.4.13" evidence="5"/>
<dbReference type="VEuPathDB" id="GiardiaDB:GMRT_12522"/>
<reference evidence="8 9" key="1">
    <citation type="submission" date="2019-05" db="EMBL/GenBank/DDBJ databases">
        <title>The compact genome of Giardia muris reveals important steps in the evolution of intestinal protozoan parasites.</title>
        <authorList>
            <person name="Xu F."/>
            <person name="Jimenez-Gonzalez A."/>
            <person name="Einarsson E."/>
            <person name="Astvaldsson A."/>
            <person name="Peirasmaki D."/>
            <person name="Eckmann L."/>
            <person name="Andersson J.O."/>
            <person name="Svard S.G."/>
            <person name="Jerlstrom-Hultqvist J."/>
        </authorList>
    </citation>
    <scope>NUCLEOTIDE SEQUENCE [LARGE SCALE GENOMIC DNA]</scope>
    <source>
        <strain evidence="8 9">Roberts-Thomson</strain>
    </source>
</reference>
<feature type="domain" description="Helicase C-terminal" evidence="7">
    <location>
        <begin position="324"/>
        <end position="489"/>
    </location>
</feature>
<dbReference type="Pfam" id="PF00271">
    <property type="entry name" value="Helicase_C"/>
    <property type="match status" value="1"/>
</dbReference>
<feature type="domain" description="Helicase ATP-binding" evidence="6">
    <location>
        <begin position="45"/>
        <end position="290"/>
    </location>
</feature>
<dbReference type="Pfam" id="PF00270">
    <property type="entry name" value="DEAD"/>
    <property type="match status" value="1"/>
</dbReference>
<evidence type="ECO:0000313" key="9">
    <source>
        <dbReference type="Proteomes" id="UP000315496"/>
    </source>
</evidence>
<evidence type="ECO:0000259" key="6">
    <source>
        <dbReference type="PROSITE" id="PS51192"/>
    </source>
</evidence>
<dbReference type="GO" id="GO:0003723">
    <property type="term" value="F:RNA binding"/>
    <property type="evidence" value="ECO:0007669"/>
    <property type="project" value="UniProtKB-UniRule"/>
</dbReference>
<evidence type="ECO:0000256" key="2">
    <source>
        <dbReference type="ARBA" id="ARBA00022801"/>
    </source>
</evidence>
<organism evidence="8 9">
    <name type="scientific">Giardia muris</name>
    <dbReference type="NCBI Taxonomy" id="5742"/>
    <lineage>
        <taxon>Eukaryota</taxon>
        <taxon>Metamonada</taxon>
        <taxon>Diplomonadida</taxon>
        <taxon>Hexamitidae</taxon>
        <taxon>Giardiinae</taxon>
        <taxon>Giardia</taxon>
    </lineage>
</organism>
<evidence type="ECO:0000259" key="7">
    <source>
        <dbReference type="PROSITE" id="PS51194"/>
    </source>
</evidence>
<comment type="catalytic activity">
    <reaction evidence="5">
        <text>ATP + H2O = ADP + phosphate + H(+)</text>
        <dbReference type="Rhea" id="RHEA:13065"/>
        <dbReference type="ChEBI" id="CHEBI:15377"/>
        <dbReference type="ChEBI" id="CHEBI:15378"/>
        <dbReference type="ChEBI" id="CHEBI:30616"/>
        <dbReference type="ChEBI" id="CHEBI:43474"/>
        <dbReference type="ChEBI" id="CHEBI:456216"/>
        <dbReference type="EC" id="3.6.4.13"/>
    </reaction>
</comment>
<dbReference type="Gene3D" id="3.40.50.300">
    <property type="entry name" value="P-loop containing nucleotide triphosphate hydrolases"/>
    <property type="match status" value="2"/>
</dbReference>
<dbReference type="PANTHER" id="PTHR24031">
    <property type="entry name" value="RNA HELICASE"/>
    <property type="match status" value="1"/>
</dbReference>
<dbReference type="OrthoDB" id="10251668at2759"/>
<proteinExistence type="inferred from homology"/>
<dbReference type="InterPro" id="IPR001650">
    <property type="entry name" value="Helicase_C-like"/>
</dbReference>
<keyword evidence="1 5" id="KW-0547">Nucleotide-binding</keyword>
<evidence type="ECO:0000256" key="4">
    <source>
        <dbReference type="ARBA" id="ARBA00022884"/>
    </source>
</evidence>
<gene>
    <name evidence="8" type="ORF">GMRT_12522</name>
</gene>
<evidence type="ECO:0000256" key="5">
    <source>
        <dbReference type="RuleBase" id="RU365068"/>
    </source>
</evidence>
<comment type="function">
    <text evidence="5">RNA helicase.</text>
</comment>
<dbReference type="Proteomes" id="UP000315496">
    <property type="component" value="Chromosome 2"/>
</dbReference>
<keyword evidence="9" id="KW-1185">Reference proteome</keyword>
<evidence type="ECO:0000256" key="3">
    <source>
        <dbReference type="ARBA" id="ARBA00022840"/>
    </source>
</evidence>
<dbReference type="InterPro" id="IPR027417">
    <property type="entry name" value="P-loop_NTPase"/>
</dbReference>
<keyword evidence="5 8" id="KW-0347">Helicase</keyword>
<sequence length="525" mass="59534">MTNDLMRTLPSTFQENLKRAGYKSLYPIQELVLEQWFHGQNPRDHLLHSMADNLFIASATGSGKTFAAILPLVIEAYAGLEFTAIYVTPTQHLADQVHTFLQALLQGLPEVTVLKGTDCIDASIFEAPALLKLDERVLSQPPDTELTSKDIKRIIRGFERALDAYTPSFADIVRYADDHCSYFVTATPTTATSLFLSIQNLDFGDRLPKLRTVLVDEADHMLLSDRSMFFRLMRDFFAQKQSTAVMRVPRYLNKYLVQQRPTDRLVFLSATLKYRSSLLENLQIHGGAMIDFAATGVPITLSPNVIHTLMRFAHPQTEIDLLFFVWRWLECAHEDSLRTQDRLPCIIFCNTRIAQENVACLLLLFSLRTFGHIRQNIVQVVEDSPFERPGFSARLTLTNEFLEETPNTIVIALDSMARGMNWPALRSTVNFDLPEAETTLAHRVGRCTRGTTRGQAMSLVRAENEIVYEYIEEQSVVVDVPDEDLLEYSKVGPFTLTNDDLIDISNALQGRGDLSLDKFYDQHVN</sequence>
<dbReference type="SMART" id="SM00487">
    <property type="entry name" value="DEXDc"/>
    <property type="match status" value="1"/>
</dbReference>
<evidence type="ECO:0000256" key="1">
    <source>
        <dbReference type="ARBA" id="ARBA00022741"/>
    </source>
</evidence>
<dbReference type="PROSITE" id="PS51192">
    <property type="entry name" value="HELICASE_ATP_BIND_1"/>
    <property type="match status" value="1"/>
</dbReference>
<comment type="caution">
    <text evidence="8">The sequence shown here is derived from an EMBL/GenBank/DDBJ whole genome shotgun (WGS) entry which is preliminary data.</text>
</comment>
<keyword evidence="2 5" id="KW-0378">Hydrolase</keyword>
<dbReference type="InterPro" id="IPR014001">
    <property type="entry name" value="Helicase_ATP-bd"/>
</dbReference>
<comment type="domain">
    <text evidence="5">The Q motif is unique to and characteristic of the DEAD box family of RNA helicases and controls ATP binding and hydrolysis.</text>
</comment>
<dbReference type="EMBL" id="VDLU01000002">
    <property type="protein sequence ID" value="TNJ28390.1"/>
    <property type="molecule type" value="Genomic_DNA"/>
</dbReference>
<comment type="similarity">
    <text evidence="5">Belongs to the DEAD box helicase family.</text>
</comment>
<keyword evidence="3 5" id="KW-0067">ATP-binding</keyword>
<evidence type="ECO:0000313" key="8">
    <source>
        <dbReference type="EMBL" id="TNJ28390.1"/>
    </source>
</evidence>
<dbReference type="PROSITE" id="PS51194">
    <property type="entry name" value="HELICASE_CTER"/>
    <property type="match status" value="1"/>
</dbReference>
<dbReference type="GO" id="GO:0016787">
    <property type="term" value="F:hydrolase activity"/>
    <property type="evidence" value="ECO:0007669"/>
    <property type="project" value="UniProtKB-KW"/>
</dbReference>